<sequence>MHARVCFKAPARAIETKASWEMPCPKWVASLPVIASGVRANKRVSSCRKRNRALINTPCLGCCWLVMTGEDMQDAICSAPENEVAALVPQSPWFLMG</sequence>
<dbReference type="RefSeq" id="XP_040786695.1">
    <property type="nucleotide sequence ID" value="XM_040926869.1"/>
</dbReference>
<keyword evidence="2" id="KW-1185">Reference proteome</keyword>
<name>A0A9P4L7B0_9PLEO</name>
<accession>A0A9P4L7B0</accession>
<gene>
    <name evidence="1" type="ORF">K460DRAFT_158660</name>
</gene>
<reference evidence="1" key="1">
    <citation type="submission" date="2020-01" db="EMBL/GenBank/DDBJ databases">
        <authorList>
            <consortium name="DOE Joint Genome Institute"/>
            <person name="Haridas S."/>
            <person name="Albert R."/>
            <person name="Binder M."/>
            <person name="Bloem J."/>
            <person name="Labutti K."/>
            <person name="Salamov A."/>
            <person name="Andreopoulos B."/>
            <person name="Baker S.E."/>
            <person name="Barry K."/>
            <person name="Bills G."/>
            <person name="Bluhm B.H."/>
            <person name="Cannon C."/>
            <person name="Castanera R."/>
            <person name="Culley D.E."/>
            <person name="Daum C."/>
            <person name="Ezra D."/>
            <person name="Gonzalez J.B."/>
            <person name="Henrissat B."/>
            <person name="Kuo A."/>
            <person name="Liang C."/>
            <person name="Lipzen A."/>
            <person name="Lutzoni F."/>
            <person name="Magnuson J."/>
            <person name="Mondo S."/>
            <person name="Nolan M."/>
            <person name="Ohm R."/>
            <person name="Pangilinan J."/>
            <person name="Park H.-J."/>
            <person name="Ramirez L."/>
            <person name="Alfaro M."/>
            <person name="Sun H."/>
            <person name="Tritt A."/>
            <person name="Yoshinaga Y."/>
            <person name="Zwiers L.-H."/>
            <person name="Turgeon B.G."/>
            <person name="Goodwin S.B."/>
            <person name="Spatafora J.W."/>
            <person name="Crous P.W."/>
            <person name="Grigoriev I.V."/>
        </authorList>
    </citation>
    <scope>NUCLEOTIDE SEQUENCE</scope>
    <source>
        <strain evidence="1">CBS 394.84</strain>
    </source>
</reference>
<evidence type="ECO:0000313" key="2">
    <source>
        <dbReference type="Proteomes" id="UP000800039"/>
    </source>
</evidence>
<dbReference type="AlphaFoldDB" id="A0A9P4L7B0"/>
<organism evidence="1 2">
    <name type="scientific">Cucurbitaria berberidis CBS 394.84</name>
    <dbReference type="NCBI Taxonomy" id="1168544"/>
    <lineage>
        <taxon>Eukaryota</taxon>
        <taxon>Fungi</taxon>
        <taxon>Dikarya</taxon>
        <taxon>Ascomycota</taxon>
        <taxon>Pezizomycotina</taxon>
        <taxon>Dothideomycetes</taxon>
        <taxon>Pleosporomycetidae</taxon>
        <taxon>Pleosporales</taxon>
        <taxon>Pleosporineae</taxon>
        <taxon>Cucurbitariaceae</taxon>
        <taxon>Cucurbitaria</taxon>
    </lineage>
</organism>
<dbReference type="EMBL" id="ML976617">
    <property type="protein sequence ID" value="KAF1844132.1"/>
    <property type="molecule type" value="Genomic_DNA"/>
</dbReference>
<proteinExistence type="predicted"/>
<protein>
    <submittedName>
        <fullName evidence="1">Uncharacterized protein</fullName>
    </submittedName>
</protein>
<comment type="caution">
    <text evidence="1">The sequence shown here is derived from an EMBL/GenBank/DDBJ whole genome shotgun (WGS) entry which is preliminary data.</text>
</comment>
<evidence type="ECO:0000313" key="1">
    <source>
        <dbReference type="EMBL" id="KAF1844132.1"/>
    </source>
</evidence>
<dbReference type="Proteomes" id="UP000800039">
    <property type="component" value="Unassembled WGS sequence"/>
</dbReference>
<dbReference type="GeneID" id="63844121"/>